<protein>
    <submittedName>
        <fullName evidence="2">Uncharacterized protein</fullName>
    </submittedName>
</protein>
<proteinExistence type="predicted"/>
<keyword evidence="1" id="KW-0472">Membrane</keyword>
<evidence type="ECO:0000313" key="3">
    <source>
        <dbReference type="Proteomes" id="UP000260025"/>
    </source>
</evidence>
<reference evidence="2 3" key="1">
    <citation type="submission" date="2018-08" db="EMBL/GenBank/DDBJ databases">
        <title>A genome reference for cultivated species of the human gut microbiota.</title>
        <authorList>
            <person name="Zou Y."/>
            <person name="Xue W."/>
            <person name="Luo G."/>
        </authorList>
    </citation>
    <scope>NUCLEOTIDE SEQUENCE [LARGE SCALE GENOMIC DNA]</scope>
    <source>
        <strain evidence="2 3">OF01-2LB</strain>
    </source>
</reference>
<feature type="transmembrane region" description="Helical" evidence="1">
    <location>
        <begin position="166"/>
        <end position="184"/>
    </location>
</feature>
<dbReference type="InterPro" id="IPR046475">
    <property type="entry name" value="DUF6796"/>
</dbReference>
<feature type="transmembrane region" description="Helical" evidence="1">
    <location>
        <begin position="191"/>
        <end position="216"/>
    </location>
</feature>
<dbReference type="Pfam" id="PF20599">
    <property type="entry name" value="DUF6796"/>
    <property type="match status" value="1"/>
</dbReference>
<accession>A0A3E2VP88</accession>
<dbReference type="AlphaFoldDB" id="A0A3E2VP88"/>
<sequence>MITLFGYVGIAGGLLCACGDLLLDIKGKHNQELGAHGYINSAWDTMDSRRFRCSILLAMLGVPMYFLGLCALSMLMAKSNPVFALVFWMVSLVGSIGGFFIHTFVCLMPLLYKTSRRNQDISFADELINTQFDAVKLPFVLLYALLVGVTSILCAIAIGLGYLDVPFFMIFCTPLSLTLIGVTLRRLYPHVFYDLPGIIMPSMGLAMLGLVAVWAASCG</sequence>
<gene>
    <name evidence="2" type="ORF">DXA38_17090</name>
</gene>
<dbReference type="OrthoDB" id="2034616at2"/>
<evidence type="ECO:0000313" key="2">
    <source>
        <dbReference type="EMBL" id="RGC12340.1"/>
    </source>
</evidence>
<comment type="caution">
    <text evidence="2">The sequence shown here is derived from an EMBL/GenBank/DDBJ whole genome shotgun (WGS) entry which is preliminary data.</text>
</comment>
<keyword evidence="1" id="KW-0812">Transmembrane</keyword>
<dbReference type="RefSeq" id="WP_117444237.1">
    <property type="nucleotide sequence ID" value="NZ_JAJFEN010000072.1"/>
</dbReference>
<feature type="transmembrane region" description="Helical" evidence="1">
    <location>
        <begin position="55"/>
        <end position="76"/>
    </location>
</feature>
<dbReference type="Proteomes" id="UP000260025">
    <property type="component" value="Unassembled WGS sequence"/>
</dbReference>
<keyword evidence="1" id="KW-1133">Transmembrane helix</keyword>
<dbReference type="EMBL" id="QVEV01000032">
    <property type="protein sequence ID" value="RGC12340.1"/>
    <property type="molecule type" value="Genomic_DNA"/>
</dbReference>
<name>A0A3E2VP88_CLOIN</name>
<feature type="transmembrane region" description="Helical" evidence="1">
    <location>
        <begin position="140"/>
        <end position="160"/>
    </location>
</feature>
<feature type="transmembrane region" description="Helical" evidence="1">
    <location>
        <begin position="82"/>
        <end position="112"/>
    </location>
</feature>
<feature type="transmembrane region" description="Helical" evidence="1">
    <location>
        <begin position="6"/>
        <end position="23"/>
    </location>
</feature>
<organism evidence="2 3">
    <name type="scientific">Clostridium innocuum</name>
    <dbReference type="NCBI Taxonomy" id="1522"/>
    <lineage>
        <taxon>Bacteria</taxon>
        <taxon>Bacillati</taxon>
        <taxon>Bacillota</taxon>
        <taxon>Clostridia</taxon>
        <taxon>Eubacteriales</taxon>
        <taxon>Clostridiaceae</taxon>
        <taxon>Clostridium</taxon>
    </lineage>
</organism>
<evidence type="ECO:0000256" key="1">
    <source>
        <dbReference type="SAM" id="Phobius"/>
    </source>
</evidence>